<accession>A0A2U3N391</accession>
<dbReference type="OrthoDB" id="6702069at2"/>
<name>A0A2U3N391_9GAMM</name>
<keyword evidence="3" id="KW-1185">Reference proteome</keyword>
<dbReference type="EMBL" id="OOGT01000217">
    <property type="protein sequence ID" value="SPL72103.1"/>
    <property type="molecule type" value="Genomic_DNA"/>
</dbReference>
<evidence type="ECO:0000313" key="3">
    <source>
        <dbReference type="Proteomes" id="UP000245974"/>
    </source>
</evidence>
<evidence type="ECO:0000313" key="2">
    <source>
        <dbReference type="EMBL" id="SPL72103.1"/>
    </source>
</evidence>
<proteinExistence type="predicted"/>
<dbReference type="AlphaFoldDB" id="A0A2U3N391"/>
<keyword evidence="1" id="KW-0175">Coiled coil</keyword>
<dbReference type="InterPro" id="IPR047783">
    <property type="entry name" value="ORF2/OrfX-like"/>
</dbReference>
<protein>
    <recommendedName>
        <fullName evidence="4">DNA-binding protein</fullName>
    </recommendedName>
</protein>
<evidence type="ECO:0000256" key="1">
    <source>
        <dbReference type="SAM" id="Coils"/>
    </source>
</evidence>
<dbReference type="RefSeq" id="WP_121975504.1">
    <property type="nucleotide sequence ID" value="NZ_OOGT01000217.1"/>
</dbReference>
<organism evidence="2 3">
    <name type="scientific">Acinetobacter stercoris</name>
    <dbReference type="NCBI Taxonomy" id="2126983"/>
    <lineage>
        <taxon>Bacteria</taxon>
        <taxon>Pseudomonadati</taxon>
        <taxon>Pseudomonadota</taxon>
        <taxon>Gammaproteobacteria</taxon>
        <taxon>Moraxellales</taxon>
        <taxon>Moraxellaceae</taxon>
        <taxon>Acinetobacter</taxon>
    </lineage>
</organism>
<dbReference type="InParanoid" id="A0A2U3N391"/>
<feature type="coiled-coil region" evidence="1">
    <location>
        <begin position="76"/>
        <end position="110"/>
    </location>
</feature>
<dbReference type="Proteomes" id="UP000245974">
    <property type="component" value="Unassembled WGS sequence"/>
</dbReference>
<gene>
    <name evidence="2" type="ORF">KPC_3281</name>
</gene>
<sequence>MNTVTKYTVSDAALLYKKSRATLYKDIKNGILSRDNDGLIDFSELLRVYGEPYEKKSKKRIDTYPIHTVNTHEYNEEYMHNTVKELENQIRFLKEQLHKAETREEKANQRIDTLLTLIEMKKPVFSEDKDTIKETVTEPSVKDNSAKKYHVPNVEEEEIPKRSFLHRFFLPNG</sequence>
<reference evidence="3" key="1">
    <citation type="submission" date="2018-03" db="EMBL/GenBank/DDBJ databases">
        <authorList>
            <person name="Blom J."/>
        </authorList>
    </citation>
    <scope>NUCLEOTIDE SEQUENCE [LARGE SCALE GENOMIC DNA]</scope>
    <source>
        <strain evidence="3">KPC-SM-21</strain>
    </source>
</reference>
<dbReference type="NCBIfam" id="NF038291">
    <property type="entry name" value="rep_pAB02_ORF2"/>
    <property type="match status" value="1"/>
</dbReference>
<evidence type="ECO:0008006" key="4">
    <source>
        <dbReference type="Google" id="ProtNLM"/>
    </source>
</evidence>